<dbReference type="PROSITE" id="PS51155">
    <property type="entry name" value="CHIT_BIND_RR_2"/>
    <property type="match status" value="1"/>
</dbReference>
<evidence type="ECO:0000313" key="4">
    <source>
        <dbReference type="EMBL" id="ERL83842.1"/>
    </source>
</evidence>
<dbReference type="STRING" id="77166.U4TSY7"/>
<feature type="region of interest" description="Disordered" evidence="3">
    <location>
        <begin position="1"/>
        <end position="27"/>
    </location>
</feature>
<evidence type="ECO:0000256" key="2">
    <source>
        <dbReference type="PROSITE-ProRule" id="PRU00497"/>
    </source>
</evidence>
<protein>
    <recommendedName>
        <fullName evidence="6">Cuticle protein</fullName>
    </recommendedName>
</protein>
<dbReference type="Pfam" id="PF00379">
    <property type="entry name" value="Chitin_bind_4"/>
    <property type="match status" value="1"/>
</dbReference>
<proteinExistence type="predicted"/>
<organism evidence="4 5">
    <name type="scientific">Dendroctonus ponderosae</name>
    <name type="common">Mountain pine beetle</name>
    <dbReference type="NCBI Taxonomy" id="77166"/>
    <lineage>
        <taxon>Eukaryota</taxon>
        <taxon>Metazoa</taxon>
        <taxon>Ecdysozoa</taxon>
        <taxon>Arthropoda</taxon>
        <taxon>Hexapoda</taxon>
        <taxon>Insecta</taxon>
        <taxon>Pterygota</taxon>
        <taxon>Neoptera</taxon>
        <taxon>Endopterygota</taxon>
        <taxon>Coleoptera</taxon>
        <taxon>Polyphaga</taxon>
        <taxon>Cucujiformia</taxon>
        <taxon>Curculionidae</taxon>
        <taxon>Scolytinae</taxon>
        <taxon>Dendroctonus</taxon>
    </lineage>
</organism>
<evidence type="ECO:0000256" key="3">
    <source>
        <dbReference type="SAM" id="MobiDB-lite"/>
    </source>
</evidence>
<dbReference type="InterPro" id="IPR031311">
    <property type="entry name" value="CHIT_BIND_RR_consensus"/>
</dbReference>
<dbReference type="Proteomes" id="UP000030742">
    <property type="component" value="Unassembled WGS sequence"/>
</dbReference>
<evidence type="ECO:0000313" key="5">
    <source>
        <dbReference type="Proteomes" id="UP000030742"/>
    </source>
</evidence>
<dbReference type="EMBL" id="KB630756">
    <property type="protein sequence ID" value="ERL83842.1"/>
    <property type="molecule type" value="Genomic_DNA"/>
</dbReference>
<feature type="non-terminal residue" evidence="4">
    <location>
        <position position="1"/>
    </location>
</feature>
<accession>U4TSY7</accession>
<feature type="compositionally biased region" description="Low complexity" evidence="3">
    <location>
        <begin position="1"/>
        <end position="17"/>
    </location>
</feature>
<keyword evidence="1 2" id="KW-0193">Cuticle</keyword>
<dbReference type="PROSITE" id="PS00233">
    <property type="entry name" value="CHIT_BIND_RR_1"/>
    <property type="match status" value="1"/>
</dbReference>
<dbReference type="GO" id="GO:0042302">
    <property type="term" value="F:structural constituent of cuticle"/>
    <property type="evidence" value="ECO:0007669"/>
    <property type="project" value="UniProtKB-UniRule"/>
</dbReference>
<reference evidence="4 5" key="1">
    <citation type="journal article" date="2013" name="Genome Biol.">
        <title>Draft genome of the mountain pine beetle, Dendroctonus ponderosae Hopkins, a major forest pest.</title>
        <authorList>
            <person name="Keeling C.I."/>
            <person name="Yuen M.M."/>
            <person name="Liao N.Y."/>
            <person name="Docking T.R."/>
            <person name="Chan S.K."/>
            <person name="Taylor G.A."/>
            <person name="Palmquist D.L."/>
            <person name="Jackman S.D."/>
            <person name="Nguyen A."/>
            <person name="Li M."/>
            <person name="Henderson H."/>
            <person name="Janes J.K."/>
            <person name="Zhao Y."/>
            <person name="Pandoh P."/>
            <person name="Moore R."/>
            <person name="Sperling F.A."/>
            <person name="Huber D.P."/>
            <person name="Birol I."/>
            <person name="Jones S.J."/>
            <person name="Bohlmann J."/>
        </authorList>
    </citation>
    <scope>NUCLEOTIDE SEQUENCE</scope>
</reference>
<dbReference type="InterPro" id="IPR000618">
    <property type="entry name" value="Insect_cuticle"/>
</dbReference>
<evidence type="ECO:0008006" key="6">
    <source>
        <dbReference type="Google" id="ProtNLM"/>
    </source>
</evidence>
<evidence type="ECO:0000256" key="1">
    <source>
        <dbReference type="ARBA" id="ARBA00022460"/>
    </source>
</evidence>
<dbReference type="AlphaFoldDB" id="U4TSY7"/>
<name>U4TSY7_DENPD</name>
<sequence>WSYQSEDGSSQQQSGQEIVPSGGQAIQGEARWYDPEGGAHEIKYVADDRGYLPTSADLPIGPPIPAAILRSIEWNLAHPEEETKS</sequence>
<gene>
    <name evidence="4" type="ORF">D910_01100</name>
</gene>